<evidence type="ECO:0000259" key="3">
    <source>
        <dbReference type="PROSITE" id="PS50102"/>
    </source>
</evidence>
<comment type="caution">
    <text evidence="4">The sequence shown here is derived from an EMBL/GenBank/DDBJ whole genome shotgun (WGS) entry which is preliminary data.</text>
</comment>
<dbReference type="SUPFAM" id="SSF54928">
    <property type="entry name" value="RNA-binding domain, RBD"/>
    <property type="match status" value="1"/>
</dbReference>
<dbReference type="InterPro" id="IPR050441">
    <property type="entry name" value="RBM"/>
</dbReference>
<evidence type="ECO:0000256" key="2">
    <source>
        <dbReference type="SAM" id="MobiDB-lite"/>
    </source>
</evidence>
<proteinExistence type="predicted"/>
<dbReference type="InterPro" id="IPR035979">
    <property type="entry name" value="RBD_domain_sf"/>
</dbReference>
<dbReference type="OMA" id="EMRITSR"/>
<name>A0AA38FAU7_TAXCH</name>
<keyword evidence="5" id="KW-1185">Reference proteome</keyword>
<dbReference type="PROSITE" id="PS50102">
    <property type="entry name" value="RRM"/>
    <property type="match status" value="1"/>
</dbReference>
<dbReference type="InterPro" id="IPR012677">
    <property type="entry name" value="Nucleotide-bd_a/b_plait_sf"/>
</dbReference>
<dbReference type="GO" id="GO:0003723">
    <property type="term" value="F:RNA binding"/>
    <property type="evidence" value="ECO:0007669"/>
    <property type="project" value="UniProtKB-UniRule"/>
</dbReference>
<feature type="domain" description="RRM" evidence="3">
    <location>
        <begin position="54"/>
        <end position="132"/>
    </location>
</feature>
<evidence type="ECO:0000313" key="4">
    <source>
        <dbReference type="EMBL" id="KAH9294731.1"/>
    </source>
</evidence>
<dbReference type="Pfam" id="PF00076">
    <property type="entry name" value="RRM_1"/>
    <property type="match status" value="1"/>
</dbReference>
<evidence type="ECO:0000256" key="1">
    <source>
        <dbReference type="PROSITE-ProRule" id="PRU00176"/>
    </source>
</evidence>
<gene>
    <name evidence="4" type="ORF">KI387_038319</name>
</gene>
<sequence>MSGSGSGSGSRYPKLKRRTPSPPSHRRDKFHKRHVDDDHDDEAATVTRYDAYPTTLLVRNLSHHTRPEDLRIPFESFGPVNDVYLPRNYHTGKPAGFGFVKYRNADDAAEAKHHMNNRIICGHQISVVFSKEDAKRPEEMLAREHNT</sequence>
<organism evidence="4 5">
    <name type="scientific">Taxus chinensis</name>
    <name type="common">Chinese yew</name>
    <name type="synonym">Taxus wallichiana var. chinensis</name>
    <dbReference type="NCBI Taxonomy" id="29808"/>
    <lineage>
        <taxon>Eukaryota</taxon>
        <taxon>Viridiplantae</taxon>
        <taxon>Streptophyta</taxon>
        <taxon>Embryophyta</taxon>
        <taxon>Tracheophyta</taxon>
        <taxon>Spermatophyta</taxon>
        <taxon>Pinopsida</taxon>
        <taxon>Pinidae</taxon>
        <taxon>Conifers II</taxon>
        <taxon>Cupressales</taxon>
        <taxon>Taxaceae</taxon>
        <taxon>Taxus</taxon>
    </lineage>
</organism>
<keyword evidence="1" id="KW-0694">RNA-binding</keyword>
<dbReference type="AlphaFoldDB" id="A0AA38FAU7"/>
<evidence type="ECO:0000313" key="5">
    <source>
        <dbReference type="Proteomes" id="UP000824469"/>
    </source>
</evidence>
<accession>A0AA38FAU7</accession>
<feature type="compositionally biased region" description="Basic residues" evidence="2">
    <location>
        <begin position="13"/>
        <end position="33"/>
    </location>
</feature>
<protein>
    <recommendedName>
        <fullName evidence="3">RRM domain-containing protein</fullName>
    </recommendedName>
</protein>
<feature type="region of interest" description="Disordered" evidence="2">
    <location>
        <begin position="1"/>
        <end position="42"/>
    </location>
</feature>
<dbReference type="EMBL" id="JAHRHJ020000011">
    <property type="protein sequence ID" value="KAH9294731.1"/>
    <property type="molecule type" value="Genomic_DNA"/>
</dbReference>
<dbReference type="Proteomes" id="UP000824469">
    <property type="component" value="Unassembled WGS sequence"/>
</dbReference>
<dbReference type="SMART" id="SM00360">
    <property type="entry name" value="RRM"/>
    <property type="match status" value="1"/>
</dbReference>
<reference evidence="4 5" key="1">
    <citation type="journal article" date="2021" name="Nat. Plants">
        <title>The Taxus genome provides insights into paclitaxel biosynthesis.</title>
        <authorList>
            <person name="Xiong X."/>
            <person name="Gou J."/>
            <person name="Liao Q."/>
            <person name="Li Y."/>
            <person name="Zhou Q."/>
            <person name="Bi G."/>
            <person name="Li C."/>
            <person name="Du R."/>
            <person name="Wang X."/>
            <person name="Sun T."/>
            <person name="Guo L."/>
            <person name="Liang H."/>
            <person name="Lu P."/>
            <person name="Wu Y."/>
            <person name="Zhang Z."/>
            <person name="Ro D.K."/>
            <person name="Shang Y."/>
            <person name="Huang S."/>
            <person name="Yan J."/>
        </authorList>
    </citation>
    <scope>NUCLEOTIDE SEQUENCE [LARGE SCALE GENOMIC DNA]</scope>
    <source>
        <strain evidence="4">Ta-2019</strain>
    </source>
</reference>
<dbReference type="PANTHER" id="PTHR48034">
    <property type="entry name" value="TRANSFORMER-2 SEX-DETERMINING PROTEIN-RELATED"/>
    <property type="match status" value="1"/>
</dbReference>
<dbReference type="Gene3D" id="3.30.70.330">
    <property type="match status" value="1"/>
</dbReference>
<dbReference type="InterPro" id="IPR000504">
    <property type="entry name" value="RRM_dom"/>
</dbReference>